<sequence length="294" mass="35331">MIKKTTIGNKNYLQLNTWNFMNFTFSDFQWIFEDIWANAKMDTTVKDRFPFSPSDKVIIGDRFFGKDRFIKKWLWQYEPELPNVTVNLPDSKYVDSGYIHNFSEQKNYPNNLKSISLIKNQRDLKQALRLDDQSREKYLKYFKGQEEYFHPSLKNRKVSEEELSKKYFPWTDTFNFDTINSKMDFENYDYLFVKDLRSTYGDGTLGIGDLSKGIKIKYFEIEPESHKLTILFTYEEEVNPCENCLLDELAEHYWSWKRLSSMLVPIEKNKISEFNMNDWDLEILGYFYIPHGRI</sequence>
<accession>A0ABX4H521</accession>
<reference evidence="1" key="1">
    <citation type="submission" date="2017-08" db="EMBL/GenBank/DDBJ databases">
        <authorList>
            <person name="Alvarez-Ponce D."/>
            <person name="Weitzman C.L."/>
            <person name="Tillett R.L."/>
            <person name="Sandmeier F.C."/>
            <person name="Tracy C.R."/>
        </authorList>
    </citation>
    <scope>NUCLEOTIDE SEQUENCE [LARGE SCALE GENOMIC DNA]</scope>
    <source>
        <strain evidence="1">PS6</strain>
    </source>
</reference>
<evidence type="ECO:0000313" key="2">
    <source>
        <dbReference type="Proteomes" id="UP000217033"/>
    </source>
</evidence>
<protein>
    <submittedName>
        <fullName evidence="1">Uncharacterized protein</fullName>
    </submittedName>
</protein>
<name>A0ABX4H521_9BACT</name>
<keyword evidence="2" id="KW-1185">Reference proteome</keyword>
<proteinExistence type="predicted"/>
<comment type="caution">
    <text evidence="1">The sequence shown here is derived from an EMBL/GenBank/DDBJ whole genome shotgun (WGS) entry which is preliminary data.</text>
</comment>
<gene>
    <name evidence="1" type="ORF">CJF60_04640</name>
</gene>
<evidence type="ECO:0000313" key="1">
    <source>
        <dbReference type="EMBL" id="PAF54991.1"/>
    </source>
</evidence>
<dbReference type="EMBL" id="NQMN01000002">
    <property type="protein sequence ID" value="PAF54991.1"/>
    <property type="molecule type" value="Genomic_DNA"/>
</dbReference>
<organism evidence="1 2">
    <name type="scientific">Mycoplasmopsis agassizii</name>
    <dbReference type="NCBI Taxonomy" id="33922"/>
    <lineage>
        <taxon>Bacteria</taxon>
        <taxon>Bacillati</taxon>
        <taxon>Mycoplasmatota</taxon>
        <taxon>Mycoplasmoidales</taxon>
        <taxon>Metamycoplasmataceae</taxon>
        <taxon>Mycoplasmopsis</taxon>
    </lineage>
</organism>
<dbReference type="Proteomes" id="UP000217033">
    <property type="component" value="Unassembled WGS sequence"/>
</dbReference>